<dbReference type="EMBL" id="JBFXLT010000037">
    <property type="protein sequence ID" value="KAL2813875.1"/>
    <property type="molecule type" value="Genomic_DNA"/>
</dbReference>
<name>A0ABR4HEG5_9EURO</name>
<dbReference type="InterPro" id="IPR027796">
    <property type="entry name" value="OTT_1508_deam-like"/>
</dbReference>
<sequence>MPSPRQYDTHKPKELRRFYEPLGILYRLNDQTKPHSMFSSSGRGIDIMQRRRDFVDSIAYIGAYSKECEIAVALERQPDRLILRVAGTGDIETTTVPFLNDLLSAVSHIVKSGTDGIRGELKESIVFHLSEIALDFAEEKTFAQYMKILRIASICLEDITTGLNGADGDCLRFRAWFQENFYKNSALLTKQDMKALARKCIHARQSGQLEVLGKFTFQGNKHLTYFEKFYKKLTSLSRTIDMVSKLFESIVSLRQDLANDLVAEGLPPSTSLPIPLLPRKLTLEGIANRMFSKAVERDEFLRKLEQTAPAGLTKTLVDYSREVATKVHPELIIINYFDGLTVGGFLDDNDKYIGRTKPSCYLCHLFVSHHPAKYSAMSANSNLCLDWRLPDISRHEGNAMARAETQKSILRKLINTIRKELEEQVNKAWEELQSHFSDSETQSAVPIDEDDDDTFPCGSPPPSPKLTPASPTTSINQVARELDTELGQASGADNTSDEDEKDIIVFKGRCRH</sequence>
<reference evidence="2 3" key="1">
    <citation type="submission" date="2024-07" db="EMBL/GenBank/DDBJ databases">
        <title>Section-level genome sequencing and comparative genomics of Aspergillus sections Usti and Cavernicolus.</title>
        <authorList>
            <consortium name="Lawrence Berkeley National Laboratory"/>
            <person name="Nybo J.L."/>
            <person name="Vesth T.C."/>
            <person name="Theobald S."/>
            <person name="Frisvad J.C."/>
            <person name="Larsen T.O."/>
            <person name="Kjaerboelling I."/>
            <person name="Rothschild-Mancinelli K."/>
            <person name="Lyhne E.K."/>
            <person name="Kogle M.E."/>
            <person name="Barry K."/>
            <person name="Clum A."/>
            <person name="Na H."/>
            <person name="Ledsgaard L."/>
            <person name="Lin J."/>
            <person name="Lipzen A."/>
            <person name="Kuo A."/>
            <person name="Riley R."/>
            <person name="Mondo S."/>
            <person name="Labutti K."/>
            <person name="Haridas S."/>
            <person name="Pangalinan J."/>
            <person name="Salamov A.A."/>
            <person name="Simmons B.A."/>
            <person name="Magnuson J.K."/>
            <person name="Chen J."/>
            <person name="Drula E."/>
            <person name="Henrissat B."/>
            <person name="Wiebenga A."/>
            <person name="Lubbers R.J."/>
            <person name="Gomes A.C."/>
            <person name="Makela M.R."/>
            <person name="Stajich J."/>
            <person name="Grigoriev I.V."/>
            <person name="Mortensen U.H."/>
            <person name="De Vries R.P."/>
            <person name="Baker S.E."/>
            <person name="Andersen M.R."/>
        </authorList>
    </citation>
    <scope>NUCLEOTIDE SEQUENCE [LARGE SCALE GENOMIC DNA]</scope>
    <source>
        <strain evidence="2 3">CBS 588.65</strain>
    </source>
</reference>
<dbReference type="PANTHER" id="PTHR42037">
    <property type="match status" value="1"/>
</dbReference>
<proteinExistence type="predicted"/>
<evidence type="ECO:0000313" key="2">
    <source>
        <dbReference type="EMBL" id="KAL2813875.1"/>
    </source>
</evidence>
<dbReference type="Proteomes" id="UP001610334">
    <property type="component" value="Unassembled WGS sequence"/>
</dbReference>
<dbReference type="Pfam" id="PF14441">
    <property type="entry name" value="OTT_1508_deam"/>
    <property type="match status" value="1"/>
</dbReference>
<feature type="region of interest" description="Disordered" evidence="1">
    <location>
        <begin position="434"/>
        <end position="512"/>
    </location>
</feature>
<evidence type="ECO:0000313" key="3">
    <source>
        <dbReference type="Proteomes" id="UP001610334"/>
    </source>
</evidence>
<evidence type="ECO:0000256" key="1">
    <source>
        <dbReference type="SAM" id="MobiDB-lite"/>
    </source>
</evidence>
<organism evidence="2 3">
    <name type="scientific">Aspergillus granulosus</name>
    <dbReference type="NCBI Taxonomy" id="176169"/>
    <lineage>
        <taxon>Eukaryota</taxon>
        <taxon>Fungi</taxon>
        <taxon>Dikarya</taxon>
        <taxon>Ascomycota</taxon>
        <taxon>Pezizomycotina</taxon>
        <taxon>Eurotiomycetes</taxon>
        <taxon>Eurotiomycetidae</taxon>
        <taxon>Eurotiales</taxon>
        <taxon>Aspergillaceae</taxon>
        <taxon>Aspergillus</taxon>
        <taxon>Aspergillus subgen. Nidulantes</taxon>
    </lineage>
</organism>
<feature type="compositionally biased region" description="Polar residues" evidence="1">
    <location>
        <begin position="434"/>
        <end position="444"/>
    </location>
</feature>
<keyword evidence="3" id="KW-1185">Reference proteome</keyword>
<dbReference type="PANTHER" id="PTHR42037:SF1">
    <property type="match status" value="1"/>
</dbReference>
<accession>A0ABR4HEG5</accession>
<protein>
    <submittedName>
        <fullName evidence="2">Uncharacterized protein</fullName>
    </submittedName>
</protein>
<gene>
    <name evidence="2" type="ORF">BJX63DRAFT_442745</name>
</gene>
<comment type="caution">
    <text evidence="2">The sequence shown here is derived from an EMBL/GenBank/DDBJ whole genome shotgun (WGS) entry which is preliminary data.</text>
</comment>